<dbReference type="SUPFAM" id="SSF56281">
    <property type="entry name" value="Metallo-hydrolase/oxidoreductase"/>
    <property type="match status" value="1"/>
</dbReference>
<dbReference type="Gene3D" id="1.10.10.10">
    <property type="entry name" value="Winged helix-like DNA-binding domain superfamily/Winged helix DNA-binding domain"/>
    <property type="match status" value="1"/>
</dbReference>
<feature type="domain" description="Metallo-beta-lactamase" evidence="1">
    <location>
        <begin position="9"/>
        <end position="221"/>
    </location>
</feature>
<keyword evidence="2" id="KW-0378">Hydrolase</keyword>
<dbReference type="InterPro" id="IPR050662">
    <property type="entry name" value="Sec-metab_biosynth-thioest"/>
</dbReference>
<evidence type="ECO:0000259" key="1">
    <source>
        <dbReference type="SMART" id="SM00849"/>
    </source>
</evidence>
<dbReference type="SMART" id="SM00849">
    <property type="entry name" value="Lactamase_B"/>
    <property type="match status" value="1"/>
</dbReference>
<dbReference type="GO" id="GO:0016787">
    <property type="term" value="F:hydrolase activity"/>
    <property type="evidence" value="ECO:0007669"/>
    <property type="project" value="UniProtKB-KW"/>
</dbReference>
<comment type="caution">
    <text evidence="2">The sequence shown here is derived from an EMBL/GenBank/DDBJ whole genome shotgun (WGS) entry which is preliminary data.</text>
</comment>
<proteinExistence type="predicted"/>
<dbReference type="AlphaFoldDB" id="A0A7C9QTW4"/>
<organism evidence="2 3">
    <name type="scientific">Magnetospirillum aberrantis SpK</name>
    <dbReference type="NCBI Taxonomy" id="908842"/>
    <lineage>
        <taxon>Bacteria</taxon>
        <taxon>Pseudomonadati</taxon>
        <taxon>Pseudomonadota</taxon>
        <taxon>Alphaproteobacteria</taxon>
        <taxon>Rhodospirillales</taxon>
        <taxon>Rhodospirillaceae</taxon>
        <taxon>Magnetospirillum</taxon>
    </lineage>
</organism>
<dbReference type="Pfam" id="PF21221">
    <property type="entry name" value="B_lactamase-like_C"/>
    <property type="match status" value="1"/>
</dbReference>
<dbReference type="PANTHER" id="PTHR23131:SF4">
    <property type="entry name" value="METALLO-BETA-LACTAMASE SUPERFAMILY POTEIN"/>
    <property type="match status" value="1"/>
</dbReference>
<gene>
    <name evidence="2" type="ORF">G4223_10625</name>
</gene>
<dbReference type="Gene3D" id="3.60.15.10">
    <property type="entry name" value="Ribonuclease Z/Hydroxyacylglutathione hydrolase-like"/>
    <property type="match status" value="1"/>
</dbReference>
<dbReference type="PANTHER" id="PTHR23131">
    <property type="entry name" value="ENDORIBONUCLEASE LACTB2"/>
    <property type="match status" value="1"/>
</dbReference>
<keyword evidence="3" id="KW-1185">Reference proteome</keyword>
<dbReference type="InterPro" id="IPR036388">
    <property type="entry name" value="WH-like_DNA-bd_sf"/>
</dbReference>
<dbReference type="InterPro" id="IPR048933">
    <property type="entry name" value="B_lactamase-like_C"/>
</dbReference>
<accession>A0A7C9QTW4</accession>
<evidence type="ECO:0000313" key="2">
    <source>
        <dbReference type="EMBL" id="NFV80563.1"/>
    </source>
</evidence>
<dbReference type="InterPro" id="IPR036866">
    <property type="entry name" value="RibonucZ/Hydroxyglut_hydro"/>
</dbReference>
<sequence>MALPFALDHINLWLLADGDAWVAVDTGVDDDGTRAAWTAVLAERRLSRLICTHFHPDHMGLAGWLCRNQGVDLTATLGEWTFGRMLSLETGDDYAANQVEHYRRAGFDPELLEGVRTRVGSYRGRVSPLPTSISTIKHGSRLAIGGRTWRVVVGRGHAPEHASLWCEELGVLISGDQILPRISPIVGVWPQQPDDDPLGDFLASLENLKVLPADTLVLPSHGLPFKGLHTRADELLDHHAQRLDRLRTVENAATATELSRVLFRRELDAQQMGFAVGETLSHANHLVARGEWRRESREDGVWLFGKA</sequence>
<dbReference type="Pfam" id="PF00753">
    <property type="entry name" value="Lactamase_B"/>
    <property type="match status" value="1"/>
</dbReference>
<name>A0A7C9QTW4_9PROT</name>
<dbReference type="EMBL" id="JAAIYP010000037">
    <property type="protein sequence ID" value="NFV80563.1"/>
    <property type="molecule type" value="Genomic_DNA"/>
</dbReference>
<reference evidence="2 3" key="1">
    <citation type="submission" date="2020-02" db="EMBL/GenBank/DDBJ databases">
        <authorList>
            <person name="Dziuba M."/>
            <person name="Kuznetsov B."/>
            <person name="Mardanov A."/>
            <person name="Ravin N."/>
            <person name="Grouzdev D."/>
        </authorList>
    </citation>
    <scope>NUCLEOTIDE SEQUENCE [LARGE SCALE GENOMIC DNA]</scope>
    <source>
        <strain evidence="2 3">SpK</strain>
    </source>
</reference>
<dbReference type="Proteomes" id="UP000480684">
    <property type="component" value="Unassembled WGS sequence"/>
</dbReference>
<evidence type="ECO:0000313" key="3">
    <source>
        <dbReference type="Proteomes" id="UP000480684"/>
    </source>
</evidence>
<protein>
    <submittedName>
        <fullName evidence="2">MBL fold metallo-hydrolase</fullName>
    </submittedName>
</protein>
<dbReference type="InterPro" id="IPR001279">
    <property type="entry name" value="Metallo-B-lactamas"/>
</dbReference>